<dbReference type="VEuPathDB" id="FungiDB:JI435_085550"/>
<sequence>MDYMPSNEVMMSPTSMQPPPRPRKKAPTLRDADWDPHQVLITELYTSGKTLKDVIAIVKAETGFHAEDRQYKSRISKWNLDKNTKTKEMKSIVKKRQKRKIIEDDKAELMFSVRGNELDSTKIDRWMREHNVDEDELYSPSSLVSTPSAVKCRTNTQPSTPIMRSLTPTIITSVISEPSLYHHQFDDYASTKQALQERIWKLWHNSLYKMHDRRSSQAQRVQEMKNCRTLSDLYIERGIRHGHNMTISWEPFSLFLVSDYLQWYDSQLLSQMFDYFVSIGGDIEARDAWGDTLLLRACHYNTVGSSVYLSQLIQYGADVSSKSLRGQGALDLVLRSGPRFPNRWWYERVRQQLLAKLGLLLEAGCDPRIKLRFSKTDVEPREWCWWKALDTEKKRRSLLPPQETQHLPPLP</sequence>
<dbReference type="OrthoDB" id="5986190at2759"/>
<organism evidence="3 4">
    <name type="scientific">Phaeosphaeria nodorum (strain SN15 / ATCC MYA-4574 / FGSC 10173)</name>
    <name type="common">Glume blotch fungus</name>
    <name type="synonym">Parastagonospora nodorum</name>
    <dbReference type="NCBI Taxonomy" id="321614"/>
    <lineage>
        <taxon>Eukaryota</taxon>
        <taxon>Fungi</taxon>
        <taxon>Dikarya</taxon>
        <taxon>Ascomycota</taxon>
        <taxon>Pezizomycotina</taxon>
        <taxon>Dothideomycetes</taxon>
        <taxon>Pleosporomycetidae</taxon>
        <taxon>Pleosporales</taxon>
        <taxon>Pleosporineae</taxon>
        <taxon>Phaeosphaeriaceae</taxon>
        <taxon>Parastagonospora</taxon>
    </lineage>
</organism>
<proteinExistence type="predicted"/>
<gene>
    <name evidence="3" type="ORF">JI435_085550</name>
</gene>
<feature type="domain" description="Clr5" evidence="2">
    <location>
        <begin position="31"/>
        <end position="82"/>
    </location>
</feature>
<evidence type="ECO:0000313" key="3">
    <source>
        <dbReference type="EMBL" id="QRC97672.1"/>
    </source>
</evidence>
<dbReference type="AlphaFoldDB" id="A0A7U2F3D5"/>
<evidence type="ECO:0000259" key="2">
    <source>
        <dbReference type="Pfam" id="PF14420"/>
    </source>
</evidence>
<dbReference type="SUPFAM" id="SSF48403">
    <property type="entry name" value="Ankyrin repeat"/>
    <property type="match status" value="1"/>
</dbReference>
<dbReference type="PANTHER" id="PTHR38788">
    <property type="entry name" value="CLR5 DOMAIN-CONTAINING PROTEIN"/>
    <property type="match status" value="1"/>
</dbReference>
<protein>
    <recommendedName>
        <fullName evidence="2">Clr5 domain-containing protein</fullName>
    </recommendedName>
</protein>
<feature type="region of interest" description="Disordered" evidence="1">
    <location>
        <begin position="1"/>
        <end position="29"/>
    </location>
</feature>
<keyword evidence="4" id="KW-1185">Reference proteome</keyword>
<accession>A0A7U2F3D5</accession>
<dbReference type="Pfam" id="PF14420">
    <property type="entry name" value="Clr5"/>
    <property type="match status" value="1"/>
</dbReference>
<dbReference type="Proteomes" id="UP000663193">
    <property type="component" value="Chromosome 7"/>
</dbReference>
<dbReference type="InterPro" id="IPR036770">
    <property type="entry name" value="Ankyrin_rpt-contain_sf"/>
</dbReference>
<evidence type="ECO:0000313" key="4">
    <source>
        <dbReference type="Proteomes" id="UP000663193"/>
    </source>
</evidence>
<dbReference type="PANTHER" id="PTHR38788:SF3">
    <property type="entry name" value="CLR5 DOMAIN-CONTAINING PROTEIN"/>
    <property type="match status" value="1"/>
</dbReference>
<dbReference type="Gene3D" id="1.25.40.20">
    <property type="entry name" value="Ankyrin repeat-containing domain"/>
    <property type="match status" value="1"/>
</dbReference>
<evidence type="ECO:0000256" key="1">
    <source>
        <dbReference type="SAM" id="MobiDB-lite"/>
    </source>
</evidence>
<name>A0A7U2F3D5_PHANO</name>
<dbReference type="EMBL" id="CP069029">
    <property type="protein sequence ID" value="QRC97672.1"/>
    <property type="molecule type" value="Genomic_DNA"/>
</dbReference>
<dbReference type="InterPro" id="IPR025676">
    <property type="entry name" value="Clr5_dom"/>
</dbReference>
<reference evidence="4" key="1">
    <citation type="journal article" date="2021" name="BMC Genomics">
        <title>Chromosome-level genome assembly and manually-curated proteome of model necrotroph Parastagonospora nodorum Sn15 reveals a genome-wide trove of candidate effector homologs, and redundancy of virulence-related functions within an accessory chromosome.</title>
        <authorList>
            <person name="Bertazzoni S."/>
            <person name="Jones D.A.B."/>
            <person name="Phan H.T."/>
            <person name="Tan K.-C."/>
            <person name="Hane J.K."/>
        </authorList>
    </citation>
    <scope>NUCLEOTIDE SEQUENCE [LARGE SCALE GENOMIC DNA]</scope>
    <source>
        <strain evidence="4">SN15 / ATCC MYA-4574 / FGSC 10173)</strain>
    </source>
</reference>